<dbReference type="Gramene" id="PHT89050">
    <property type="protein sequence ID" value="PHT89050"/>
    <property type="gene ID" value="T459_04163"/>
</dbReference>
<dbReference type="InterPro" id="IPR036955">
    <property type="entry name" value="AP2/ERF_dom_sf"/>
</dbReference>
<evidence type="ECO:0000256" key="2">
    <source>
        <dbReference type="ARBA" id="ARBA00022821"/>
    </source>
</evidence>
<dbReference type="Gene3D" id="3.30.730.10">
    <property type="entry name" value="AP2/ERF domain"/>
    <property type="match status" value="1"/>
</dbReference>
<dbReference type="SUPFAM" id="SSF54171">
    <property type="entry name" value="DNA-binding domain"/>
    <property type="match status" value="1"/>
</dbReference>
<keyword evidence="7" id="KW-0539">Nucleus</keyword>
<keyword evidence="4" id="KW-0238">DNA-binding</keyword>
<evidence type="ECO:0000256" key="8">
    <source>
        <dbReference type="SAM" id="MobiDB-lite"/>
    </source>
</evidence>
<evidence type="ECO:0000256" key="7">
    <source>
        <dbReference type="ARBA" id="ARBA00023242"/>
    </source>
</evidence>
<evidence type="ECO:0000313" key="11">
    <source>
        <dbReference type="Proteomes" id="UP000222542"/>
    </source>
</evidence>
<evidence type="ECO:0000256" key="5">
    <source>
        <dbReference type="ARBA" id="ARBA00023159"/>
    </source>
</evidence>
<evidence type="ECO:0000256" key="4">
    <source>
        <dbReference type="ARBA" id="ARBA00023125"/>
    </source>
</evidence>
<dbReference type="GO" id="GO:0003677">
    <property type="term" value="F:DNA binding"/>
    <property type="evidence" value="ECO:0007669"/>
    <property type="project" value="UniProtKB-KW"/>
</dbReference>
<keyword evidence="2" id="KW-0611">Plant defense</keyword>
<protein>
    <submittedName>
        <fullName evidence="10">Ethylene-responsive transcription factor 1</fullName>
    </submittedName>
</protein>
<evidence type="ECO:0000256" key="1">
    <source>
        <dbReference type="ARBA" id="ARBA00004123"/>
    </source>
</evidence>
<dbReference type="GO" id="GO:0003700">
    <property type="term" value="F:DNA-binding transcription factor activity"/>
    <property type="evidence" value="ECO:0007669"/>
    <property type="project" value="InterPro"/>
</dbReference>
<dbReference type="FunFam" id="3.30.730.10:FF:000001">
    <property type="entry name" value="Ethylene-responsive transcription factor 2"/>
    <property type="match status" value="1"/>
</dbReference>
<evidence type="ECO:0000256" key="6">
    <source>
        <dbReference type="ARBA" id="ARBA00023163"/>
    </source>
</evidence>
<dbReference type="InterPro" id="IPR016177">
    <property type="entry name" value="DNA-bd_dom_sf"/>
</dbReference>
<dbReference type="PANTHER" id="PTHR31190">
    <property type="entry name" value="DNA-BINDING DOMAIN"/>
    <property type="match status" value="1"/>
</dbReference>
<feature type="region of interest" description="Disordered" evidence="8">
    <location>
        <begin position="143"/>
        <end position="177"/>
    </location>
</feature>
<feature type="compositionally biased region" description="Polar residues" evidence="8">
    <location>
        <begin position="155"/>
        <end position="165"/>
    </location>
</feature>
<dbReference type="EMBL" id="AYRZ02000002">
    <property type="protein sequence ID" value="PHT89050.1"/>
    <property type="molecule type" value="Genomic_DNA"/>
</dbReference>
<dbReference type="Proteomes" id="UP000222542">
    <property type="component" value="Unassembled WGS sequence"/>
</dbReference>
<reference evidence="10 11" key="2">
    <citation type="journal article" date="2017" name="Genome Biol.">
        <title>New reference genome sequences of hot pepper reveal the massive evolution of plant disease-resistance genes by retroduplication.</title>
        <authorList>
            <person name="Kim S."/>
            <person name="Park J."/>
            <person name="Yeom S.I."/>
            <person name="Kim Y.M."/>
            <person name="Seo E."/>
            <person name="Kim K.T."/>
            <person name="Kim M.S."/>
            <person name="Lee J.M."/>
            <person name="Cheong K."/>
            <person name="Shin H.S."/>
            <person name="Kim S.B."/>
            <person name="Han K."/>
            <person name="Lee J."/>
            <person name="Park M."/>
            <person name="Lee H.A."/>
            <person name="Lee H.Y."/>
            <person name="Lee Y."/>
            <person name="Oh S."/>
            <person name="Lee J.H."/>
            <person name="Choi E."/>
            <person name="Choi E."/>
            <person name="Lee S.E."/>
            <person name="Jeon J."/>
            <person name="Kim H."/>
            <person name="Choi G."/>
            <person name="Song H."/>
            <person name="Lee J."/>
            <person name="Lee S.C."/>
            <person name="Kwon J.K."/>
            <person name="Lee H.Y."/>
            <person name="Koo N."/>
            <person name="Hong Y."/>
            <person name="Kim R.W."/>
            <person name="Kang W.H."/>
            <person name="Huh J.H."/>
            <person name="Kang B.C."/>
            <person name="Yang T.J."/>
            <person name="Lee Y.H."/>
            <person name="Bennetzen J.L."/>
            <person name="Choi D."/>
        </authorList>
    </citation>
    <scope>NUCLEOTIDE SEQUENCE [LARGE SCALE GENOMIC DNA]</scope>
    <source>
        <strain evidence="11">cv. CM334</strain>
    </source>
</reference>
<evidence type="ECO:0000259" key="9">
    <source>
        <dbReference type="PROSITE" id="PS51032"/>
    </source>
</evidence>
<dbReference type="SMR" id="A0A2G3A4D0"/>
<keyword evidence="5" id="KW-0010">Activator</keyword>
<dbReference type="Pfam" id="PF00847">
    <property type="entry name" value="AP2"/>
    <property type="match status" value="1"/>
</dbReference>
<dbReference type="InterPro" id="IPR044808">
    <property type="entry name" value="ERF_plant"/>
</dbReference>
<dbReference type="AlphaFoldDB" id="A0A2G3A4D0"/>
<comment type="subcellular location">
    <subcellularLocation>
        <location evidence="1">Nucleus</location>
    </subcellularLocation>
</comment>
<proteinExistence type="predicted"/>
<keyword evidence="11" id="KW-1185">Reference proteome</keyword>
<dbReference type="CDD" id="cd00018">
    <property type="entry name" value="AP2"/>
    <property type="match status" value="1"/>
</dbReference>
<organism evidence="10 11">
    <name type="scientific">Capsicum annuum</name>
    <name type="common">Capsicum pepper</name>
    <dbReference type="NCBI Taxonomy" id="4072"/>
    <lineage>
        <taxon>Eukaryota</taxon>
        <taxon>Viridiplantae</taxon>
        <taxon>Streptophyta</taxon>
        <taxon>Embryophyta</taxon>
        <taxon>Tracheophyta</taxon>
        <taxon>Spermatophyta</taxon>
        <taxon>Magnoliopsida</taxon>
        <taxon>eudicotyledons</taxon>
        <taxon>Gunneridae</taxon>
        <taxon>Pentapetalae</taxon>
        <taxon>asterids</taxon>
        <taxon>lamiids</taxon>
        <taxon>Solanales</taxon>
        <taxon>Solanaceae</taxon>
        <taxon>Solanoideae</taxon>
        <taxon>Capsiceae</taxon>
        <taxon>Capsicum</taxon>
    </lineage>
</organism>
<gene>
    <name evidence="10" type="ORF">T459_04163</name>
</gene>
<comment type="caution">
    <text evidence="10">The sequence shown here is derived from an EMBL/GenBank/DDBJ whole genome shotgun (WGS) entry which is preliminary data.</text>
</comment>
<keyword evidence="3" id="KW-0805">Transcription regulation</keyword>
<name>A0A2G3A4D0_CAPAN</name>
<dbReference type="GO" id="GO:0006952">
    <property type="term" value="P:defense response"/>
    <property type="evidence" value="ECO:0007669"/>
    <property type="project" value="UniProtKB-KW"/>
</dbReference>
<dbReference type="SMART" id="SM00380">
    <property type="entry name" value="AP2"/>
    <property type="match status" value="1"/>
</dbReference>
<feature type="domain" description="AP2/ERF" evidence="9">
    <location>
        <begin position="90"/>
        <end position="147"/>
    </location>
</feature>
<dbReference type="PANTHER" id="PTHR31190:SF480">
    <property type="entry name" value="ETHYLENE-RESPONSIVE TRANSCRIPTION FACTOR RAP2-12"/>
    <property type="match status" value="1"/>
</dbReference>
<dbReference type="PROSITE" id="PS51032">
    <property type="entry name" value="AP2_ERF"/>
    <property type="match status" value="1"/>
</dbReference>
<accession>A0A2G3A4D0</accession>
<evidence type="ECO:0000256" key="3">
    <source>
        <dbReference type="ARBA" id="ARBA00023015"/>
    </source>
</evidence>
<dbReference type="GO" id="GO:0005634">
    <property type="term" value="C:nucleus"/>
    <property type="evidence" value="ECO:0007669"/>
    <property type="project" value="UniProtKB-SubCell"/>
</dbReference>
<evidence type="ECO:0000313" key="10">
    <source>
        <dbReference type="EMBL" id="PHT89050.1"/>
    </source>
</evidence>
<reference evidence="10 11" key="1">
    <citation type="journal article" date="2014" name="Nat. Genet.">
        <title>Genome sequence of the hot pepper provides insights into the evolution of pungency in Capsicum species.</title>
        <authorList>
            <person name="Kim S."/>
            <person name="Park M."/>
            <person name="Yeom S.I."/>
            <person name="Kim Y.M."/>
            <person name="Lee J.M."/>
            <person name="Lee H.A."/>
            <person name="Seo E."/>
            <person name="Choi J."/>
            <person name="Cheong K."/>
            <person name="Kim K.T."/>
            <person name="Jung K."/>
            <person name="Lee G.W."/>
            <person name="Oh S.K."/>
            <person name="Bae C."/>
            <person name="Kim S.B."/>
            <person name="Lee H.Y."/>
            <person name="Kim S.Y."/>
            <person name="Kim M.S."/>
            <person name="Kang B.C."/>
            <person name="Jo Y.D."/>
            <person name="Yang H.B."/>
            <person name="Jeong H.J."/>
            <person name="Kang W.H."/>
            <person name="Kwon J.K."/>
            <person name="Shin C."/>
            <person name="Lim J.Y."/>
            <person name="Park J.H."/>
            <person name="Huh J.H."/>
            <person name="Kim J.S."/>
            <person name="Kim B.D."/>
            <person name="Cohen O."/>
            <person name="Paran I."/>
            <person name="Suh M.C."/>
            <person name="Lee S.B."/>
            <person name="Kim Y.K."/>
            <person name="Shin Y."/>
            <person name="Noh S.J."/>
            <person name="Park J."/>
            <person name="Seo Y.S."/>
            <person name="Kwon S.Y."/>
            <person name="Kim H.A."/>
            <person name="Park J.M."/>
            <person name="Kim H.J."/>
            <person name="Choi S.B."/>
            <person name="Bosland P.W."/>
            <person name="Reeves G."/>
            <person name="Jo S.H."/>
            <person name="Lee B.W."/>
            <person name="Cho H.T."/>
            <person name="Choi H.S."/>
            <person name="Lee M.S."/>
            <person name="Yu Y."/>
            <person name="Do Choi Y."/>
            <person name="Park B.S."/>
            <person name="van Deynze A."/>
            <person name="Ashrafi H."/>
            <person name="Hill T."/>
            <person name="Kim W.T."/>
            <person name="Pai H.S."/>
            <person name="Ahn H.K."/>
            <person name="Yeam I."/>
            <person name="Giovannoni J.J."/>
            <person name="Rose J.K."/>
            <person name="Sorensen I."/>
            <person name="Lee S.J."/>
            <person name="Kim R.W."/>
            <person name="Choi I.Y."/>
            <person name="Choi B.S."/>
            <person name="Lim J.S."/>
            <person name="Lee Y.H."/>
            <person name="Choi D."/>
        </authorList>
    </citation>
    <scope>NUCLEOTIDE SEQUENCE [LARGE SCALE GENOMIC DNA]</scope>
    <source>
        <strain evidence="11">cv. CM334</strain>
    </source>
</reference>
<dbReference type="PRINTS" id="PR00367">
    <property type="entry name" value="ETHRSPELEMNT"/>
</dbReference>
<keyword evidence="6" id="KW-0804">Transcription</keyword>
<dbReference type="InterPro" id="IPR001471">
    <property type="entry name" value="AP2/ERF_dom"/>
</dbReference>
<dbReference type="GO" id="GO:0009873">
    <property type="term" value="P:ethylene-activated signaling pathway"/>
    <property type="evidence" value="ECO:0007669"/>
    <property type="project" value="InterPro"/>
</dbReference>
<sequence>MEPISIKKLTYVYGIPRVMCPKKYVDPMNMIENLQNTVIEFSDDEDDVEVDVKPFSFSAPKKSTGSKYVKVINSDKDAANRSSKRKRKNQYRGIKQKPWGKWAAEIRDPRKEVRVWMGTFNTAEEAARAYDVKAKRIKGSKAKVNFPDEAPSPASRHSVQLNPQNGLPKESLDSVPSDSTIMNSVGDGYYDSLGFPKRETHDKAEETLLSAMIFVGESHALGFWRYHQFCLLLLKVMKLNLL</sequence>
<dbReference type="STRING" id="4072.A0A2G3A4D0"/>